<reference evidence="1" key="1">
    <citation type="submission" date="2023-04" db="EMBL/GenBank/DDBJ databases">
        <title>Phytophthora fragariaefolia NBRC 109709.</title>
        <authorList>
            <person name="Ichikawa N."/>
            <person name="Sato H."/>
            <person name="Tonouchi N."/>
        </authorList>
    </citation>
    <scope>NUCLEOTIDE SEQUENCE</scope>
    <source>
        <strain evidence="1">NBRC 109709</strain>
    </source>
</reference>
<accession>A0A9W7D523</accession>
<dbReference type="Proteomes" id="UP001165121">
    <property type="component" value="Unassembled WGS sequence"/>
</dbReference>
<comment type="caution">
    <text evidence="1">The sequence shown here is derived from an EMBL/GenBank/DDBJ whole genome shotgun (WGS) entry which is preliminary data.</text>
</comment>
<proteinExistence type="predicted"/>
<organism evidence="1 2">
    <name type="scientific">Phytophthora fragariaefolia</name>
    <dbReference type="NCBI Taxonomy" id="1490495"/>
    <lineage>
        <taxon>Eukaryota</taxon>
        <taxon>Sar</taxon>
        <taxon>Stramenopiles</taxon>
        <taxon>Oomycota</taxon>
        <taxon>Peronosporomycetes</taxon>
        <taxon>Peronosporales</taxon>
        <taxon>Peronosporaceae</taxon>
        <taxon>Phytophthora</taxon>
    </lineage>
</organism>
<dbReference type="OrthoDB" id="122579at2759"/>
<name>A0A9W7D523_9STRA</name>
<protein>
    <submittedName>
        <fullName evidence="1">Unnamed protein product</fullName>
    </submittedName>
</protein>
<evidence type="ECO:0000313" key="2">
    <source>
        <dbReference type="Proteomes" id="UP001165121"/>
    </source>
</evidence>
<dbReference type="EMBL" id="BSXT01002954">
    <property type="protein sequence ID" value="GMF51808.1"/>
    <property type="molecule type" value="Genomic_DNA"/>
</dbReference>
<dbReference type="AlphaFoldDB" id="A0A9W7D523"/>
<gene>
    <name evidence="1" type="ORF">Pfra01_002107300</name>
</gene>
<sequence>MIPAAATTVTNGQVLVPAINVYGGRVKLPVRKELGTWIPLDAKMELLAMHGVMDRAKLSEWLDTLGDSETPLENEDEVRIEHE</sequence>
<keyword evidence="2" id="KW-1185">Reference proteome</keyword>
<evidence type="ECO:0000313" key="1">
    <source>
        <dbReference type="EMBL" id="GMF51808.1"/>
    </source>
</evidence>